<name>A0A8X6NRK5_NEPPI</name>
<evidence type="ECO:0000313" key="1">
    <source>
        <dbReference type="EMBL" id="GFT31211.1"/>
    </source>
</evidence>
<keyword evidence="2" id="KW-1185">Reference proteome</keyword>
<dbReference type="EMBL" id="BMAW01107873">
    <property type="protein sequence ID" value="GFT31211.1"/>
    <property type="molecule type" value="Genomic_DNA"/>
</dbReference>
<dbReference type="AlphaFoldDB" id="A0A8X6NRK5"/>
<proteinExistence type="predicted"/>
<protein>
    <submittedName>
        <fullName evidence="1">Uncharacterized protein</fullName>
    </submittedName>
</protein>
<accession>A0A8X6NRK5</accession>
<gene>
    <name evidence="1" type="ORF">NPIL_181271</name>
</gene>
<organism evidence="1 2">
    <name type="scientific">Nephila pilipes</name>
    <name type="common">Giant wood spider</name>
    <name type="synonym">Nephila maculata</name>
    <dbReference type="NCBI Taxonomy" id="299642"/>
    <lineage>
        <taxon>Eukaryota</taxon>
        <taxon>Metazoa</taxon>
        <taxon>Ecdysozoa</taxon>
        <taxon>Arthropoda</taxon>
        <taxon>Chelicerata</taxon>
        <taxon>Arachnida</taxon>
        <taxon>Araneae</taxon>
        <taxon>Araneomorphae</taxon>
        <taxon>Entelegynae</taxon>
        <taxon>Araneoidea</taxon>
        <taxon>Nephilidae</taxon>
        <taxon>Nephila</taxon>
    </lineage>
</organism>
<comment type="caution">
    <text evidence="1">The sequence shown here is derived from an EMBL/GenBank/DDBJ whole genome shotgun (WGS) entry which is preliminary data.</text>
</comment>
<dbReference type="Proteomes" id="UP000887013">
    <property type="component" value="Unassembled WGS sequence"/>
</dbReference>
<sequence length="223" mass="25395">MVPTQSRYGTTSRLRRTRIIWWLGTFHEQDSGITGQTLTEALYPKDMKKCNGSFQLSLYKTRLHCKRCGIERTRKTGPSLRASKVCSLFWRPKCKFNCESLPVGFFALFLLPIITFFKRWACYSPSLFANEAPQGQVMPKEAADWNFQPDRVATQSEGTSSGCVNLVIRLRAGNRASSTKTVRRGMEVTCLQLGNLSRLSVGMYADFFDDLLFTGWFLIVPDF</sequence>
<reference evidence="1" key="1">
    <citation type="submission" date="2020-08" db="EMBL/GenBank/DDBJ databases">
        <title>Multicomponent nature underlies the extraordinary mechanical properties of spider dragline silk.</title>
        <authorList>
            <person name="Kono N."/>
            <person name="Nakamura H."/>
            <person name="Mori M."/>
            <person name="Yoshida Y."/>
            <person name="Ohtoshi R."/>
            <person name="Malay A.D."/>
            <person name="Moran D.A.P."/>
            <person name="Tomita M."/>
            <person name="Numata K."/>
            <person name="Arakawa K."/>
        </authorList>
    </citation>
    <scope>NUCLEOTIDE SEQUENCE</scope>
</reference>
<evidence type="ECO:0000313" key="2">
    <source>
        <dbReference type="Proteomes" id="UP000887013"/>
    </source>
</evidence>